<comment type="caution">
    <text evidence="1">The sequence shown here is derived from an EMBL/GenBank/DDBJ whole genome shotgun (WGS) entry which is preliminary data.</text>
</comment>
<keyword evidence="2" id="KW-1185">Reference proteome</keyword>
<sequence>MISVVERGDAVSVSLAKRKIFAVFSELDDTGKWHGIYGVPVPETGRTSSSELIKNRAELNESDIRVNKIETKDGQDKSCWKKQ</sequence>
<gene>
    <name evidence="1" type="ORF">TNCV_1196201</name>
</gene>
<accession>A0A8X6S3C3</accession>
<dbReference type="EMBL" id="BMAU01021243">
    <property type="protein sequence ID" value="GFY03840.1"/>
    <property type="molecule type" value="Genomic_DNA"/>
</dbReference>
<protein>
    <submittedName>
        <fullName evidence="1">Uncharacterized protein</fullName>
    </submittedName>
</protein>
<dbReference type="Proteomes" id="UP000887159">
    <property type="component" value="Unassembled WGS sequence"/>
</dbReference>
<dbReference type="AlphaFoldDB" id="A0A8X6S3C3"/>
<evidence type="ECO:0000313" key="1">
    <source>
        <dbReference type="EMBL" id="GFY03840.1"/>
    </source>
</evidence>
<name>A0A8X6S3C3_TRICX</name>
<organism evidence="1 2">
    <name type="scientific">Trichonephila clavipes</name>
    <name type="common">Golden silk orbweaver</name>
    <name type="synonym">Nephila clavipes</name>
    <dbReference type="NCBI Taxonomy" id="2585209"/>
    <lineage>
        <taxon>Eukaryota</taxon>
        <taxon>Metazoa</taxon>
        <taxon>Ecdysozoa</taxon>
        <taxon>Arthropoda</taxon>
        <taxon>Chelicerata</taxon>
        <taxon>Arachnida</taxon>
        <taxon>Araneae</taxon>
        <taxon>Araneomorphae</taxon>
        <taxon>Entelegynae</taxon>
        <taxon>Araneoidea</taxon>
        <taxon>Nephilidae</taxon>
        <taxon>Trichonephila</taxon>
    </lineage>
</organism>
<reference evidence="1" key="1">
    <citation type="submission" date="2020-08" db="EMBL/GenBank/DDBJ databases">
        <title>Multicomponent nature underlies the extraordinary mechanical properties of spider dragline silk.</title>
        <authorList>
            <person name="Kono N."/>
            <person name="Nakamura H."/>
            <person name="Mori M."/>
            <person name="Yoshida Y."/>
            <person name="Ohtoshi R."/>
            <person name="Malay A.D."/>
            <person name="Moran D.A.P."/>
            <person name="Tomita M."/>
            <person name="Numata K."/>
            <person name="Arakawa K."/>
        </authorList>
    </citation>
    <scope>NUCLEOTIDE SEQUENCE</scope>
</reference>
<proteinExistence type="predicted"/>
<evidence type="ECO:0000313" key="2">
    <source>
        <dbReference type="Proteomes" id="UP000887159"/>
    </source>
</evidence>